<dbReference type="InterPro" id="IPR023631">
    <property type="entry name" value="Amidase_dom"/>
</dbReference>
<keyword evidence="4" id="KW-1185">Reference proteome</keyword>
<reference evidence="3" key="1">
    <citation type="journal article" date="2014" name="Int. J. Syst. Evol. Microbiol.">
        <title>Complete genome sequence of Corynebacterium casei LMG S-19264T (=DSM 44701T), isolated from a smear-ripened cheese.</title>
        <authorList>
            <consortium name="US DOE Joint Genome Institute (JGI-PGF)"/>
            <person name="Walter F."/>
            <person name="Albersmeier A."/>
            <person name="Kalinowski J."/>
            <person name="Ruckert C."/>
        </authorList>
    </citation>
    <scope>NUCLEOTIDE SEQUENCE</scope>
    <source>
        <strain evidence="3">CGMCC 1.15152</strain>
    </source>
</reference>
<dbReference type="SUPFAM" id="SSF75304">
    <property type="entry name" value="Amidase signature (AS) enzymes"/>
    <property type="match status" value="1"/>
</dbReference>
<dbReference type="GO" id="GO:0003824">
    <property type="term" value="F:catalytic activity"/>
    <property type="evidence" value="ECO:0007669"/>
    <property type="project" value="InterPro"/>
</dbReference>
<dbReference type="PANTHER" id="PTHR11895">
    <property type="entry name" value="TRANSAMIDASE"/>
    <property type="match status" value="1"/>
</dbReference>
<gene>
    <name evidence="3" type="ORF">GCM10010915_25540</name>
</gene>
<dbReference type="InterPro" id="IPR020556">
    <property type="entry name" value="Amidase_CS"/>
</dbReference>
<dbReference type="AlphaFoldDB" id="A0A917DJT1"/>
<feature type="region of interest" description="Disordered" evidence="1">
    <location>
        <begin position="143"/>
        <end position="163"/>
    </location>
</feature>
<dbReference type="Proteomes" id="UP000633205">
    <property type="component" value="Unassembled WGS sequence"/>
</dbReference>
<proteinExistence type="predicted"/>
<evidence type="ECO:0000313" key="3">
    <source>
        <dbReference type="EMBL" id="GGD43299.1"/>
    </source>
</evidence>
<dbReference type="InterPro" id="IPR000120">
    <property type="entry name" value="Amidase"/>
</dbReference>
<dbReference type="Pfam" id="PF01425">
    <property type="entry name" value="Amidase"/>
    <property type="match status" value="1"/>
</dbReference>
<reference evidence="3" key="2">
    <citation type="submission" date="2020-09" db="EMBL/GenBank/DDBJ databases">
        <authorList>
            <person name="Sun Q."/>
            <person name="Zhou Y."/>
        </authorList>
    </citation>
    <scope>NUCLEOTIDE SEQUENCE</scope>
    <source>
        <strain evidence="3">CGMCC 1.15152</strain>
    </source>
</reference>
<dbReference type="InterPro" id="IPR036928">
    <property type="entry name" value="AS_sf"/>
</dbReference>
<sequence>MTPFADAHPADLTISEARAALRAGALTAVDLLEALLRRIEQRNGGDPSFDGAPDAVNAWARLYPERAFESAQAADKRIAEGDWAPLLGIPLAVKDIIGVAGLPLTASSRQLEGSLADSSSAAWTALERAGAVLVGHTHTHEFAAGGTTDQVGNPWNTAHSAGGSSGGSGAAVAAGMVPGALGTDTAGSVRVPASLSGVSAFKGSYGRVSLDGVIPLAATLDHVGPIARTIADCAVMFGALTNARGATDPWGISTPRDMDEPDAVPARLDGITIAVTDRTDSVDVDADVRQGLARATDALHSLGARILTLPAPYELDHSHYDTVLIAEARAYHTRFATTPERYRDSTRHFIAPGSTPLSADAYIAAQSARIHATELWSAWFREHNVSAVLEPTTAAPAPLRGTGYDVTEKIGGDDPLTCFTALWNFVGFPAAALPSGLSQAGLPTSVSLIGPPQADASVLSIAAALQTVLKPLVLDRPA</sequence>
<evidence type="ECO:0000313" key="4">
    <source>
        <dbReference type="Proteomes" id="UP000633205"/>
    </source>
</evidence>
<feature type="domain" description="Amidase" evidence="2">
    <location>
        <begin position="53"/>
        <end position="459"/>
    </location>
</feature>
<dbReference type="RefSeq" id="WP_188712567.1">
    <property type="nucleotide sequence ID" value="NZ_BMHO01000001.1"/>
</dbReference>
<dbReference type="PANTHER" id="PTHR11895:SF176">
    <property type="entry name" value="AMIDASE AMID-RELATED"/>
    <property type="match status" value="1"/>
</dbReference>
<accession>A0A917DJT1</accession>
<dbReference type="PROSITE" id="PS00571">
    <property type="entry name" value="AMIDASES"/>
    <property type="match status" value="1"/>
</dbReference>
<organism evidence="3 4">
    <name type="scientific">Microbacterium faecale</name>
    <dbReference type="NCBI Taxonomy" id="1804630"/>
    <lineage>
        <taxon>Bacteria</taxon>
        <taxon>Bacillati</taxon>
        <taxon>Actinomycetota</taxon>
        <taxon>Actinomycetes</taxon>
        <taxon>Micrococcales</taxon>
        <taxon>Microbacteriaceae</taxon>
        <taxon>Microbacterium</taxon>
    </lineage>
</organism>
<feature type="compositionally biased region" description="Polar residues" evidence="1">
    <location>
        <begin position="147"/>
        <end position="157"/>
    </location>
</feature>
<dbReference type="EMBL" id="BMHO01000001">
    <property type="protein sequence ID" value="GGD43299.1"/>
    <property type="molecule type" value="Genomic_DNA"/>
</dbReference>
<comment type="caution">
    <text evidence="3">The sequence shown here is derived from an EMBL/GenBank/DDBJ whole genome shotgun (WGS) entry which is preliminary data.</text>
</comment>
<name>A0A917DJT1_9MICO</name>
<dbReference type="Gene3D" id="3.90.1300.10">
    <property type="entry name" value="Amidase signature (AS) domain"/>
    <property type="match status" value="1"/>
</dbReference>
<evidence type="ECO:0000256" key="1">
    <source>
        <dbReference type="SAM" id="MobiDB-lite"/>
    </source>
</evidence>
<protein>
    <submittedName>
        <fullName evidence="3">Amidase</fullName>
    </submittedName>
</protein>
<evidence type="ECO:0000259" key="2">
    <source>
        <dbReference type="Pfam" id="PF01425"/>
    </source>
</evidence>